<evidence type="ECO:0000313" key="4">
    <source>
        <dbReference type="Proteomes" id="UP000266298"/>
    </source>
</evidence>
<protein>
    <recommendedName>
        <fullName evidence="2">Tail specific protease domain-containing protein</fullName>
    </recommendedName>
</protein>
<name>A0A399NU25_9MICO</name>
<dbReference type="EMBL" id="QWEC01000088">
    <property type="protein sequence ID" value="RII97361.1"/>
    <property type="molecule type" value="Genomic_DNA"/>
</dbReference>
<sequence>MPSIGTRRRVLHLLPVAFAVAVVVLIGGTIAATPSLERAGLLDVPPSPQRYADMAVDLMVDGLQADPARVAEVRAQVDAQAAKARDYAGTHPALSAAAKELGGEHSSLLGPAEAAADFGDSPPVSAAAEPRPTVTTADGITTIVVPAIVGGDDASRQRYVDTGARGLVAAVPATTRGWVVDLRGNTGGDMWPMLAALSPLLDEGQVMSFEHADRSEPVTVAGGAVAQDGDVMATSDAGRVPAGLPIAVLTDGMTVSSGEAVAIAFIGQHGVRSFGQPTYGFSSATADARRRRDREPHGRGRRGSHREALRRSRGAGRRGRRRRDHRRRRRLVRRAAVTARAAVSRPRPA</sequence>
<dbReference type="SUPFAM" id="SSF52096">
    <property type="entry name" value="ClpP/crotonase"/>
    <property type="match status" value="1"/>
</dbReference>
<evidence type="ECO:0000313" key="3">
    <source>
        <dbReference type="EMBL" id="RII97361.1"/>
    </source>
</evidence>
<evidence type="ECO:0000259" key="2">
    <source>
        <dbReference type="Pfam" id="PF03572"/>
    </source>
</evidence>
<dbReference type="GO" id="GO:0008236">
    <property type="term" value="F:serine-type peptidase activity"/>
    <property type="evidence" value="ECO:0007669"/>
    <property type="project" value="InterPro"/>
</dbReference>
<feature type="domain" description="Tail specific protease" evidence="2">
    <location>
        <begin position="174"/>
        <end position="283"/>
    </location>
</feature>
<feature type="compositionally biased region" description="Basic residues" evidence="1">
    <location>
        <begin position="311"/>
        <end position="333"/>
    </location>
</feature>
<feature type="compositionally biased region" description="Low complexity" evidence="1">
    <location>
        <begin position="334"/>
        <end position="349"/>
    </location>
</feature>
<feature type="compositionally biased region" description="Polar residues" evidence="1">
    <location>
        <begin position="276"/>
        <end position="285"/>
    </location>
</feature>
<dbReference type="Proteomes" id="UP000266298">
    <property type="component" value="Unassembled WGS sequence"/>
</dbReference>
<feature type="compositionally biased region" description="Basic and acidic residues" evidence="1">
    <location>
        <begin position="287"/>
        <end position="298"/>
    </location>
</feature>
<dbReference type="RefSeq" id="WP_043582706.1">
    <property type="nucleotide sequence ID" value="NZ_QWEC01000088.1"/>
</dbReference>
<dbReference type="InterPro" id="IPR005151">
    <property type="entry name" value="Tail-specific_protease"/>
</dbReference>
<dbReference type="Pfam" id="PF03572">
    <property type="entry name" value="Peptidase_S41"/>
    <property type="match status" value="1"/>
</dbReference>
<evidence type="ECO:0000256" key="1">
    <source>
        <dbReference type="SAM" id="MobiDB-lite"/>
    </source>
</evidence>
<dbReference type="AlphaFoldDB" id="A0A399NU25"/>
<comment type="caution">
    <text evidence="3">The sequence shown here is derived from an EMBL/GenBank/DDBJ whole genome shotgun (WGS) entry which is preliminary data.</text>
</comment>
<dbReference type="InterPro" id="IPR029045">
    <property type="entry name" value="ClpP/crotonase-like_dom_sf"/>
</dbReference>
<gene>
    <name evidence="3" type="ORF">DZF96_07650</name>
</gene>
<organism evidence="3 4">
    <name type="scientific">Clavibacter michiganensis</name>
    <dbReference type="NCBI Taxonomy" id="28447"/>
    <lineage>
        <taxon>Bacteria</taxon>
        <taxon>Bacillati</taxon>
        <taxon>Actinomycetota</taxon>
        <taxon>Actinomycetes</taxon>
        <taxon>Micrococcales</taxon>
        <taxon>Microbacteriaceae</taxon>
        <taxon>Clavibacter</taxon>
    </lineage>
</organism>
<accession>A0A399NU25</accession>
<dbReference type="Gene3D" id="3.90.226.10">
    <property type="entry name" value="2-enoyl-CoA Hydratase, Chain A, domain 1"/>
    <property type="match status" value="1"/>
</dbReference>
<feature type="region of interest" description="Disordered" evidence="1">
    <location>
        <begin position="276"/>
        <end position="349"/>
    </location>
</feature>
<dbReference type="GO" id="GO:0006508">
    <property type="term" value="P:proteolysis"/>
    <property type="evidence" value="ECO:0007669"/>
    <property type="project" value="InterPro"/>
</dbReference>
<proteinExistence type="predicted"/>
<reference evidence="3 4" key="1">
    <citation type="submission" date="2018-08" db="EMBL/GenBank/DDBJ databases">
        <title>Genome Sequence of Clavibacter michiganensis Subspecies type strains, and the Atypical Peach-Colored Strains Isolated from Tomato.</title>
        <authorList>
            <person name="Osdaghi E."/>
            <person name="Portier P."/>
            <person name="Briand M."/>
            <person name="Jacques M.-A."/>
        </authorList>
    </citation>
    <scope>NUCLEOTIDE SEQUENCE [LARGE SCALE GENOMIC DNA]</scope>
    <source>
        <strain evidence="3 4">CFBP 7493</strain>
    </source>
</reference>